<comment type="caution">
    <text evidence="9">The sequence shown here is derived from an EMBL/GenBank/DDBJ whole genome shotgun (WGS) entry which is preliminary data.</text>
</comment>
<evidence type="ECO:0000256" key="2">
    <source>
        <dbReference type="ARBA" id="ARBA00004496"/>
    </source>
</evidence>
<dbReference type="SUPFAM" id="SSF46785">
    <property type="entry name" value="Winged helix' DNA-binding domain"/>
    <property type="match status" value="1"/>
</dbReference>
<dbReference type="Pfam" id="PF01399">
    <property type="entry name" value="PCI"/>
    <property type="match status" value="1"/>
</dbReference>
<keyword evidence="10" id="KW-1185">Reference proteome</keyword>
<keyword evidence="6" id="KW-0736">Signalosome</keyword>
<evidence type="ECO:0000256" key="5">
    <source>
        <dbReference type="ARBA" id="ARBA00022490"/>
    </source>
</evidence>
<keyword evidence="7" id="KW-0539">Nucleus</keyword>
<dbReference type="InterPro" id="IPR054559">
    <property type="entry name" value="PSMD12-CSN4-like_N"/>
</dbReference>
<gene>
    <name evidence="9" type="ORF">MN116_002288</name>
</gene>
<dbReference type="GO" id="GO:0005829">
    <property type="term" value="C:cytosol"/>
    <property type="evidence" value="ECO:0007669"/>
    <property type="project" value="TreeGrafter"/>
</dbReference>
<dbReference type="PANTHER" id="PTHR10855">
    <property type="entry name" value="26S PROTEASOME NON-ATPASE REGULATORY SUBUNIT 12/COP9 SIGNALOSOME COMPLEX SUBUNIT 4"/>
    <property type="match status" value="1"/>
</dbReference>
<dbReference type="Proteomes" id="UP001292079">
    <property type="component" value="Unassembled WGS sequence"/>
</dbReference>
<evidence type="ECO:0000256" key="1">
    <source>
        <dbReference type="ARBA" id="ARBA00004123"/>
    </source>
</evidence>
<evidence type="ECO:0000256" key="3">
    <source>
        <dbReference type="ARBA" id="ARBA00010417"/>
    </source>
</evidence>
<evidence type="ECO:0000259" key="8">
    <source>
        <dbReference type="PROSITE" id="PS50250"/>
    </source>
</evidence>
<reference evidence="9" key="1">
    <citation type="submission" date="2022-04" db="EMBL/GenBank/DDBJ databases">
        <authorList>
            <person name="Xu L."/>
            <person name="Lv Z."/>
        </authorList>
    </citation>
    <scope>NUCLEOTIDE SEQUENCE</scope>
    <source>
        <strain evidence="9">LV_2022a</strain>
    </source>
</reference>
<dbReference type="PANTHER" id="PTHR10855:SF2">
    <property type="entry name" value="COP9 SIGNALOSOME COMPLEX SUBUNIT 4"/>
    <property type="match status" value="1"/>
</dbReference>
<organism evidence="9 10">
    <name type="scientific">Schistosoma mekongi</name>
    <name type="common">Parasitic worm</name>
    <dbReference type="NCBI Taxonomy" id="38744"/>
    <lineage>
        <taxon>Eukaryota</taxon>
        <taxon>Metazoa</taxon>
        <taxon>Spiralia</taxon>
        <taxon>Lophotrochozoa</taxon>
        <taxon>Platyhelminthes</taxon>
        <taxon>Trematoda</taxon>
        <taxon>Digenea</taxon>
        <taxon>Strigeidida</taxon>
        <taxon>Schistosomatoidea</taxon>
        <taxon>Schistosomatidae</taxon>
        <taxon>Schistosoma</taxon>
    </lineage>
</organism>
<dbReference type="EMBL" id="JALJAT010000001">
    <property type="protein sequence ID" value="KAK4475210.1"/>
    <property type="molecule type" value="Genomic_DNA"/>
</dbReference>
<dbReference type="InterPro" id="IPR036388">
    <property type="entry name" value="WH-like_DNA-bd_sf"/>
</dbReference>
<evidence type="ECO:0000256" key="6">
    <source>
        <dbReference type="ARBA" id="ARBA00022790"/>
    </source>
</evidence>
<evidence type="ECO:0000256" key="7">
    <source>
        <dbReference type="ARBA" id="ARBA00023242"/>
    </source>
</evidence>
<protein>
    <recommendedName>
        <fullName evidence="4">COP9 signalosome complex subunit 4</fullName>
    </recommendedName>
</protein>
<dbReference type="InterPro" id="IPR040134">
    <property type="entry name" value="PSMD12/CSN4"/>
</dbReference>
<proteinExistence type="inferred from homology"/>
<feature type="domain" description="PCI" evidence="8">
    <location>
        <begin position="199"/>
        <end position="391"/>
    </location>
</feature>
<evidence type="ECO:0000256" key="4">
    <source>
        <dbReference type="ARBA" id="ARBA00014881"/>
    </source>
</evidence>
<dbReference type="Pfam" id="PF18420">
    <property type="entry name" value="CSN4_RPN5_eIF3a"/>
    <property type="match status" value="1"/>
</dbReference>
<evidence type="ECO:0000313" key="10">
    <source>
        <dbReference type="Proteomes" id="UP001292079"/>
    </source>
</evidence>
<dbReference type="InterPro" id="IPR000717">
    <property type="entry name" value="PCI_dom"/>
</dbReference>
<name>A0AAE2D9L1_SCHME</name>
<dbReference type="Gene3D" id="1.10.10.10">
    <property type="entry name" value="Winged helix-like DNA-binding domain superfamily/Winged helix DNA-binding domain"/>
    <property type="match status" value="1"/>
</dbReference>
<sequence length="436" mass="48816">MSENLSSTLSEITACKSPKEATEKFSNLLKSLPQSSDSLLADITTIVNTISQDMVTVIAARKFCDELINFVNQVSDNSLAISALQILLSRMQSRNIAFESQLVELRDSLSKRLEAVGNLREAATVLSDIPLESGQRVYGVNYKLDIYLRIAEYCLKIHEIQEAEAFVNRASLLQPECQNQQLLVRYKIAYAHLLDLKQKFLEAGQRYAELSVRFPWLDDSERLAFTERALAAALLSSAGHQRSRLLATLYKDERCQTFDAYPILENMYMGRLINRSSLSSLEPLLNKYYPHLLQSPVQDVLDTTTAGDQSERLSFVASSSVQRLLERALNEHNMLAASLIYNNISLVNLGLLLEISASEAESIAAQMISEGRLIGKLDQIDGVIHFENKDPGVSSWSMHIQSLCTAVNRIVDDIEAAHPDWVHSHLNSRMTIDPPV</sequence>
<comment type="similarity">
    <text evidence="3">Belongs to the CSN4 family.</text>
</comment>
<dbReference type="InterPro" id="IPR036390">
    <property type="entry name" value="WH_DNA-bd_sf"/>
</dbReference>
<dbReference type="Pfam" id="PF22241">
    <property type="entry name" value="PSMD12-CSN4_N"/>
    <property type="match status" value="1"/>
</dbReference>
<dbReference type="GO" id="GO:0008180">
    <property type="term" value="C:COP9 signalosome"/>
    <property type="evidence" value="ECO:0007669"/>
    <property type="project" value="UniProtKB-KW"/>
</dbReference>
<dbReference type="PROSITE" id="PS50250">
    <property type="entry name" value="PCI"/>
    <property type="match status" value="1"/>
</dbReference>
<evidence type="ECO:0000313" key="9">
    <source>
        <dbReference type="EMBL" id="KAK4475210.1"/>
    </source>
</evidence>
<keyword evidence="5" id="KW-0963">Cytoplasm</keyword>
<accession>A0AAE2D9L1</accession>
<dbReference type="InterPro" id="IPR041406">
    <property type="entry name" value="CSN4_HTH"/>
</dbReference>
<comment type="subcellular location">
    <subcellularLocation>
        <location evidence="2">Cytoplasm</location>
    </subcellularLocation>
    <subcellularLocation>
        <location evidence="1">Nucleus</location>
    </subcellularLocation>
</comment>
<dbReference type="SMART" id="SM00088">
    <property type="entry name" value="PINT"/>
    <property type="match status" value="1"/>
</dbReference>
<reference evidence="9" key="2">
    <citation type="journal article" date="2023" name="Infect Dis Poverty">
        <title>Chromosome-scale genome of the human blood fluke Schistosoma mekongi and its implications for public health.</title>
        <authorList>
            <person name="Zhou M."/>
            <person name="Xu L."/>
            <person name="Xu D."/>
            <person name="Chen W."/>
            <person name="Khan J."/>
            <person name="Hu Y."/>
            <person name="Huang H."/>
            <person name="Wei H."/>
            <person name="Zhang Y."/>
            <person name="Chusongsang P."/>
            <person name="Tanasarnprasert K."/>
            <person name="Hu X."/>
            <person name="Limpanont Y."/>
            <person name="Lv Z."/>
        </authorList>
    </citation>
    <scope>NUCLEOTIDE SEQUENCE</scope>
    <source>
        <strain evidence="9">LV_2022a</strain>
    </source>
</reference>
<dbReference type="AlphaFoldDB" id="A0AAE2D9L1"/>